<comment type="caution">
    <text evidence="1">The sequence shown here is derived from an EMBL/GenBank/DDBJ whole genome shotgun (WGS) entry which is preliminary data.</text>
</comment>
<sequence>MNNENYFDEIPDFFYKVTLNYLNILKDHFSQFGYQSLLLEKGEKATTDTLAVNFGNETNPMVFSFTFIPIPATEIGFDTAFLQIYAVLPSKPQINTMNDLEKSLNFINNQLPVGHLGISNGNEIILRSVQVLSTNNYDLETNIFDKITDLFQMIISVFNPHIDDICRGKKTFKQLAFELNNY</sequence>
<gene>
    <name evidence="1" type="ORF">NCTC10913_00435</name>
</gene>
<name>A0ABY6SNT8_9CLOT</name>
<dbReference type="RefSeq" id="WP_125147693.1">
    <property type="nucleotide sequence ID" value="NZ_UYIN01000001.1"/>
</dbReference>
<accession>A0ABY6SNT8</accession>
<proteinExistence type="predicted"/>
<keyword evidence="2" id="KW-1185">Reference proteome</keyword>
<dbReference type="EMBL" id="UYIN01000001">
    <property type="protein sequence ID" value="VDG69796.1"/>
    <property type="molecule type" value="Genomic_DNA"/>
</dbReference>
<evidence type="ECO:0000313" key="2">
    <source>
        <dbReference type="Proteomes" id="UP000277570"/>
    </source>
</evidence>
<evidence type="ECO:0000313" key="1">
    <source>
        <dbReference type="EMBL" id="VDG69796.1"/>
    </source>
</evidence>
<protein>
    <submittedName>
        <fullName evidence="1">Uncharacterized protein</fullName>
    </submittedName>
</protein>
<reference evidence="1 2" key="1">
    <citation type="submission" date="2018-11" db="EMBL/GenBank/DDBJ databases">
        <authorList>
            <consortium name="Pathogen Informatics"/>
        </authorList>
    </citation>
    <scope>NUCLEOTIDE SEQUENCE [LARGE SCALE GENOMIC DNA]</scope>
    <source>
        <strain evidence="1 2">NCTC10913</strain>
    </source>
</reference>
<organism evidence="1 2">
    <name type="scientific">Clostridium carnis</name>
    <dbReference type="NCBI Taxonomy" id="1530"/>
    <lineage>
        <taxon>Bacteria</taxon>
        <taxon>Bacillati</taxon>
        <taxon>Bacillota</taxon>
        <taxon>Clostridia</taxon>
        <taxon>Eubacteriales</taxon>
        <taxon>Clostridiaceae</taxon>
        <taxon>Clostridium</taxon>
    </lineage>
</organism>
<dbReference type="Proteomes" id="UP000277570">
    <property type="component" value="Unassembled WGS sequence"/>
</dbReference>